<reference evidence="5" key="1">
    <citation type="journal article" date="2014" name="Int. J. Syst. Evol. Microbiol.">
        <title>Complete genome sequence of Corynebacterium casei LMG S-19264T (=DSM 44701T), isolated from a smear-ripened cheese.</title>
        <authorList>
            <consortium name="US DOE Joint Genome Institute (JGI-PGF)"/>
            <person name="Walter F."/>
            <person name="Albersmeier A."/>
            <person name="Kalinowski J."/>
            <person name="Ruckert C."/>
        </authorList>
    </citation>
    <scope>NUCLEOTIDE SEQUENCE</scope>
    <source>
        <strain evidence="5">JCM 4335</strain>
    </source>
</reference>
<keyword evidence="1" id="KW-0732">Signal</keyword>
<dbReference type="Proteomes" id="UP000654123">
    <property type="component" value="Unassembled WGS sequence"/>
</dbReference>
<feature type="transmembrane region" description="Helical" evidence="3">
    <location>
        <begin position="86"/>
        <end position="106"/>
    </location>
</feature>
<dbReference type="RefSeq" id="WP_189532447.1">
    <property type="nucleotide sequence ID" value="NZ_BMSV01000004.1"/>
</dbReference>
<feature type="compositionally biased region" description="Gly residues" evidence="2">
    <location>
        <begin position="128"/>
        <end position="144"/>
    </location>
</feature>
<feature type="transmembrane region" description="Helical" evidence="3">
    <location>
        <begin position="44"/>
        <end position="65"/>
    </location>
</feature>
<dbReference type="InterPro" id="IPR029051">
    <property type="entry name" value="DUF4352"/>
</dbReference>
<protein>
    <recommendedName>
        <fullName evidence="4">DUF4352 domain-containing protein</fullName>
    </recommendedName>
</protein>
<sequence length="276" mass="28148">MSHPTQQPQYGAPHPAPPAPAAPARNGLGTAALVLGIVGTVSGFIPLFFWLAGILGLLALVLGLVGRGRAKRGEATNKGVTTTGAILGLVALVLSVVGAVLTYKAVDEAVTQIDKELSNTAPKDTTGGDKGTGDAGGTDGGAEGGTVPEVLAADETIIYDDDLKITVSAAKSFEPSDVAAGHSVGNKAYKFTVVVENGGKEKFDADMVVLEARAGKDGVTAEQVYDDGLDGVTGTVTPGKKATGTYAFDVPADAKTLTVEVTPGFEHEAQQWELKF</sequence>
<evidence type="ECO:0000313" key="6">
    <source>
        <dbReference type="Proteomes" id="UP000654123"/>
    </source>
</evidence>
<proteinExistence type="predicted"/>
<evidence type="ECO:0000256" key="1">
    <source>
        <dbReference type="ARBA" id="ARBA00022729"/>
    </source>
</evidence>
<comment type="caution">
    <text evidence="5">The sequence shown here is derived from an EMBL/GenBank/DDBJ whole genome shotgun (WGS) entry which is preliminary data.</text>
</comment>
<keyword evidence="3" id="KW-0472">Membrane</keyword>
<organism evidence="5 6">
    <name type="scientific">Streptomyces roseolilacinus</name>
    <dbReference type="NCBI Taxonomy" id="66904"/>
    <lineage>
        <taxon>Bacteria</taxon>
        <taxon>Bacillati</taxon>
        <taxon>Actinomycetota</taxon>
        <taxon>Actinomycetes</taxon>
        <taxon>Kitasatosporales</taxon>
        <taxon>Streptomycetaceae</taxon>
        <taxon>Streptomyces</taxon>
    </lineage>
</organism>
<keyword evidence="6" id="KW-1185">Reference proteome</keyword>
<evidence type="ECO:0000256" key="3">
    <source>
        <dbReference type="SAM" id="Phobius"/>
    </source>
</evidence>
<dbReference type="AlphaFoldDB" id="A0A918AZK3"/>
<feature type="region of interest" description="Disordered" evidence="2">
    <location>
        <begin position="1"/>
        <end position="23"/>
    </location>
</feature>
<dbReference type="InterPro" id="IPR029050">
    <property type="entry name" value="Immunoprotect_excell_Ig-like"/>
</dbReference>
<accession>A0A918AZK3</accession>
<feature type="region of interest" description="Disordered" evidence="2">
    <location>
        <begin position="119"/>
        <end position="146"/>
    </location>
</feature>
<dbReference type="EMBL" id="BMSV01000004">
    <property type="protein sequence ID" value="GGQ03472.1"/>
    <property type="molecule type" value="Genomic_DNA"/>
</dbReference>
<evidence type="ECO:0000256" key="2">
    <source>
        <dbReference type="SAM" id="MobiDB-lite"/>
    </source>
</evidence>
<keyword evidence="3" id="KW-1133">Transmembrane helix</keyword>
<dbReference type="Gene3D" id="2.60.40.1240">
    <property type="match status" value="1"/>
</dbReference>
<gene>
    <name evidence="5" type="ORF">GCM10010249_22230</name>
</gene>
<name>A0A918AZK3_9ACTN</name>
<keyword evidence="3" id="KW-0812">Transmembrane</keyword>
<reference evidence="5" key="2">
    <citation type="submission" date="2020-09" db="EMBL/GenBank/DDBJ databases">
        <authorList>
            <person name="Sun Q."/>
            <person name="Ohkuma M."/>
        </authorList>
    </citation>
    <scope>NUCLEOTIDE SEQUENCE</scope>
    <source>
        <strain evidence="5">JCM 4335</strain>
    </source>
</reference>
<evidence type="ECO:0000259" key="4">
    <source>
        <dbReference type="Pfam" id="PF11611"/>
    </source>
</evidence>
<evidence type="ECO:0000313" key="5">
    <source>
        <dbReference type="EMBL" id="GGQ03472.1"/>
    </source>
</evidence>
<dbReference type="Pfam" id="PF11611">
    <property type="entry name" value="DUF4352"/>
    <property type="match status" value="1"/>
</dbReference>
<feature type="domain" description="DUF4352" evidence="4">
    <location>
        <begin position="160"/>
        <end position="265"/>
    </location>
</feature>